<organism evidence="2">
    <name type="scientific">marine metagenome</name>
    <dbReference type="NCBI Taxonomy" id="408172"/>
    <lineage>
        <taxon>unclassified sequences</taxon>
        <taxon>metagenomes</taxon>
        <taxon>ecological metagenomes</taxon>
    </lineage>
</organism>
<accession>A0A382TE30</accession>
<protein>
    <submittedName>
        <fullName evidence="2">Uncharacterized protein</fullName>
    </submittedName>
</protein>
<feature type="transmembrane region" description="Helical" evidence="1">
    <location>
        <begin position="25"/>
        <end position="41"/>
    </location>
</feature>
<sequence>MEKLLAVIIAFPVLLVGILTGNPHIIIAAVIIWFFIYAVCAD</sequence>
<dbReference type="EMBL" id="UINC01135531">
    <property type="protein sequence ID" value="SVD19737.1"/>
    <property type="molecule type" value="Genomic_DNA"/>
</dbReference>
<proteinExistence type="predicted"/>
<evidence type="ECO:0000313" key="2">
    <source>
        <dbReference type="EMBL" id="SVD19737.1"/>
    </source>
</evidence>
<keyword evidence="1" id="KW-1133">Transmembrane helix</keyword>
<dbReference type="AlphaFoldDB" id="A0A382TE30"/>
<reference evidence="2" key="1">
    <citation type="submission" date="2018-05" db="EMBL/GenBank/DDBJ databases">
        <authorList>
            <person name="Lanie J.A."/>
            <person name="Ng W.-L."/>
            <person name="Kazmierczak K.M."/>
            <person name="Andrzejewski T.M."/>
            <person name="Davidsen T.M."/>
            <person name="Wayne K.J."/>
            <person name="Tettelin H."/>
            <person name="Glass J.I."/>
            <person name="Rusch D."/>
            <person name="Podicherti R."/>
            <person name="Tsui H.-C.T."/>
            <person name="Winkler M.E."/>
        </authorList>
    </citation>
    <scope>NUCLEOTIDE SEQUENCE</scope>
</reference>
<keyword evidence="1" id="KW-0812">Transmembrane</keyword>
<keyword evidence="1" id="KW-0472">Membrane</keyword>
<name>A0A382TE30_9ZZZZ</name>
<evidence type="ECO:0000256" key="1">
    <source>
        <dbReference type="SAM" id="Phobius"/>
    </source>
</evidence>
<gene>
    <name evidence="2" type="ORF">METZ01_LOCUS372591</name>
</gene>